<comment type="caution">
    <text evidence="5">The sequence shown here is derived from an EMBL/GenBank/DDBJ whole genome shotgun (WGS) entry which is preliminary data.</text>
</comment>
<accession>A0ABQ0G1F8</accession>
<dbReference type="InterPro" id="IPR055066">
    <property type="entry name" value="AASDHPPT_N"/>
</dbReference>
<dbReference type="Gene3D" id="3.90.470.20">
    <property type="entry name" value="4'-phosphopantetheinyl transferase domain"/>
    <property type="match status" value="2"/>
</dbReference>
<dbReference type="PANTHER" id="PTHR12215:SF10">
    <property type="entry name" value="L-AMINOADIPATE-SEMIALDEHYDE DEHYDROGENASE-PHOSPHOPANTETHEINYL TRANSFERASE"/>
    <property type="match status" value="1"/>
</dbReference>
<dbReference type="PANTHER" id="PTHR12215">
    <property type="entry name" value="PHOSPHOPANTETHEINE TRANSFERASE"/>
    <property type="match status" value="1"/>
</dbReference>
<organism evidence="5 6">
    <name type="scientific">Madurella fahalii</name>
    <dbReference type="NCBI Taxonomy" id="1157608"/>
    <lineage>
        <taxon>Eukaryota</taxon>
        <taxon>Fungi</taxon>
        <taxon>Dikarya</taxon>
        <taxon>Ascomycota</taxon>
        <taxon>Pezizomycotina</taxon>
        <taxon>Sordariomycetes</taxon>
        <taxon>Sordariomycetidae</taxon>
        <taxon>Sordariales</taxon>
        <taxon>Sordariales incertae sedis</taxon>
        <taxon>Madurella</taxon>
    </lineage>
</organism>
<dbReference type="InterPro" id="IPR008278">
    <property type="entry name" value="4-PPantetheinyl_Trfase_dom"/>
</dbReference>
<reference evidence="5 6" key="1">
    <citation type="submission" date="2024-09" db="EMBL/GenBank/DDBJ databases">
        <title>Itraconazole resistance in Madurella fahalii resulting from another homologue of gene encoding cytochrome P450 14-alpha sterol demethylase (CYP51).</title>
        <authorList>
            <person name="Yoshioka I."/>
            <person name="Fahal A.H."/>
            <person name="Kaneko S."/>
            <person name="Yaguchi T."/>
        </authorList>
    </citation>
    <scope>NUCLEOTIDE SEQUENCE [LARGE SCALE GENOMIC DNA]</scope>
    <source>
        <strain evidence="5 6">IFM 68171</strain>
    </source>
</reference>
<keyword evidence="6" id="KW-1185">Reference proteome</keyword>
<evidence type="ECO:0000259" key="3">
    <source>
        <dbReference type="Pfam" id="PF01648"/>
    </source>
</evidence>
<name>A0ABQ0G1F8_9PEZI</name>
<evidence type="ECO:0000256" key="2">
    <source>
        <dbReference type="ARBA" id="ARBA00022679"/>
    </source>
</evidence>
<evidence type="ECO:0000256" key="1">
    <source>
        <dbReference type="ARBA" id="ARBA00013172"/>
    </source>
</evidence>
<dbReference type="InterPro" id="IPR050559">
    <property type="entry name" value="P-Pant_transferase_sf"/>
</dbReference>
<evidence type="ECO:0000313" key="6">
    <source>
        <dbReference type="Proteomes" id="UP001628179"/>
    </source>
</evidence>
<dbReference type="RefSeq" id="XP_070913326.1">
    <property type="nucleotide sequence ID" value="XM_071057225.1"/>
</dbReference>
<sequence>MSSKPTIVQWILDTRTWFPEATETKHLETHASRALALLTEAERTSVLRYFHVRDAKMSLASSLLKHYCIAKLAPSRPPWRSTTITRDARTKPVWIDPATGTQPVSFNVSHQAGVVALVAVANYRAGGGSGSGGGGGDGGARRAGAAAADAEAEVGVDVVCTSERRARDQAMVRNEGWAAFVDMHADVFGPGEVRYLKHQVLSAMPRLEPPPPSAEQLADAKLRAFYALWALREAYVKLTGEALLAEWLRELEFRDFRPPTPTAGWDVPADEDETGQAAQVIRQTEITFRGRKVEDVNICLRSIGPDFMIATAVRTPGNKDDGLGWRLGPYEVLSLEDVLDFAESR</sequence>
<protein>
    <recommendedName>
        <fullName evidence="1">holo-[acyl-carrier-protein] synthase</fullName>
        <ecNumber evidence="1">2.7.8.7</ecNumber>
    </recommendedName>
</protein>
<proteinExistence type="predicted"/>
<feature type="domain" description="4'-phosphopantetheinyl transferase N-terminal" evidence="4">
    <location>
        <begin position="30"/>
        <end position="120"/>
    </location>
</feature>
<dbReference type="EMBL" id="BAAFSV010000001">
    <property type="protein sequence ID" value="GAB1311593.1"/>
    <property type="molecule type" value="Genomic_DNA"/>
</dbReference>
<keyword evidence="2" id="KW-0808">Transferase</keyword>
<feature type="domain" description="4'-phosphopantetheinyl transferase" evidence="3">
    <location>
        <begin position="154"/>
        <end position="263"/>
    </location>
</feature>
<dbReference type="Proteomes" id="UP001628179">
    <property type="component" value="Unassembled WGS sequence"/>
</dbReference>
<evidence type="ECO:0000313" key="5">
    <source>
        <dbReference type="EMBL" id="GAB1311593.1"/>
    </source>
</evidence>
<dbReference type="GeneID" id="98172548"/>
<dbReference type="Pfam" id="PF01648">
    <property type="entry name" value="ACPS"/>
    <property type="match status" value="1"/>
</dbReference>
<dbReference type="SUPFAM" id="SSF56214">
    <property type="entry name" value="4'-phosphopantetheinyl transferase"/>
    <property type="match status" value="2"/>
</dbReference>
<evidence type="ECO:0000259" key="4">
    <source>
        <dbReference type="Pfam" id="PF22624"/>
    </source>
</evidence>
<dbReference type="Pfam" id="PF22624">
    <property type="entry name" value="AASDHPPT_N"/>
    <property type="match status" value="1"/>
</dbReference>
<dbReference type="InterPro" id="IPR037143">
    <property type="entry name" value="4-PPantetheinyl_Trfase_dom_sf"/>
</dbReference>
<dbReference type="EC" id="2.7.8.7" evidence="1"/>
<gene>
    <name evidence="5" type="ORF">MFIFM68171_01803</name>
</gene>